<organism evidence="3 4">
    <name type="scientific">Angomonas deanei</name>
    <dbReference type="NCBI Taxonomy" id="59799"/>
    <lineage>
        <taxon>Eukaryota</taxon>
        <taxon>Discoba</taxon>
        <taxon>Euglenozoa</taxon>
        <taxon>Kinetoplastea</taxon>
        <taxon>Metakinetoplastina</taxon>
        <taxon>Trypanosomatida</taxon>
        <taxon>Trypanosomatidae</taxon>
        <taxon>Strigomonadinae</taxon>
        <taxon>Angomonas</taxon>
    </lineage>
</organism>
<dbReference type="Gene3D" id="1.10.287.110">
    <property type="entry name" value="DnaJ domain"/>
    <property type="match status" value="1"/>
</dbReference>
<dbReference type="AlphaFoldDB" id="A0A7G2C3K6"/>
<dbReference type="SMART" id="SM00271">
    <property type="entry name" value="DnaJ"/>
    <property type="match status" value="1"/>
</dbReference>
<proteinExistence type="predicted"/>
<feature type="domain" description="J" evidence="2">
    <location>
        <begin position="32"/>
        <end position="100"/>
    </location>
</feature>
<dbReference type="InterPro" id="IPR001623">
    <property type="entry name" value="DnaJ_domain"/>
</dbReference>
<evidence type="ECO:0000259" key="2">
    <source>
        <dbReference type="PROSITE" id="PS50076"/>
    </source>
</evidence>
<dbReference type="PRINTS" id="PR00625">
    <property type="entry name" value="JDOMAIN"/>
</dbReference>
<dbReference type="InterPro" id="IPR050817">
    <property type="entry name" value="DjlA_DnaK_co-chaperone"/>
</dbReference>
<protein>
    <submittedName>
        <fullName evidence="3">DnaJ domain containing protein, putative</fullName>
    </submittedName>
</protein>
<dbReference type="VEuPathDB" id="TriTrypDB:ADEAN_000172500"/>
<gene>
    <name evidence="3" type="ORF">ADEAN_000172500</name>
</gene>
<feature type="region of interest" description="Disordered" evidence="1">
    <location>
        <begin position="94"/>
        <end position="145"/>
    </location>
</feature>
<dbReference type="Pfam" id="PF00226">
    <property type="entry name" value="DnaJ"/>
    <property type="match status" value="1"/>
</dbReference>
<evidence type="ECO:0000313" key="3">
    <source>
        <dbReference type="EMBL" id="CAD2214280.1"/>
    </source>
</evidence>
<dbReference type="EMBL" id="LR877147">
    <property type="protein sequence ID" value="CAD2214280.1"/>
    <property type="molecule type" value="Genomic_DNA"/>
</dbReference>
<keyword evidence="4" id="KW-1185">Reference proteome</keyword>
<accession>A0A7G2C3K6</accession>
<dbReference type="PROSITE" id="PS50076">
    <property type="entry name" value="DNAJ_2"/>
    <property type="match status" value="1"/>
</dbReference>
<sequence>MRSCSFSSLRMGYSAIPFALTCPVRFASSSVNYYKRLGVETDATLEEVKSAYRRLALKWHPDVVADTQRAEAEVQFRGVSEAYEILSDPAARRKHDDTLGVKTARKPKPSPTMKQSEAEKATKAPKGSPANPFTNKATHKKWGKKSFLRKDADRAFSDAFEGKTLDEILFHIEMKRRMEQTKSEESRKPQSREETMRRVMEEASVNFGERAAKQYGHGILQHIKAVRHTGPSPPPGKHMPFRPFPGTPVPEGVTFVEDPKMGPTCNVTDADKVDDATLRDAYQEHYEANCQNAFHTPVEDLQKAEAEQRNVILERLERNKKKFPHNMGQLYSYHRPY</sequence>
<dbReference type="PANTHER" id="PTHR24074">
    <property type="entry name" value="CO-CHAPERONE PROTEIN DJLA"/>
    <property type="match status" value="1"/>
</dbReference>
<reference evidence="3 4" key="1">
    <citation type="submission" date="2020-08" db="EMBL/GenBank/DDBJ databases">
        <authorList>
            <person name="Newling K."/>
            <person name="Davey J."/>
            <person name="Forrester S."/>
        </authorList>
    </citation>
    <scope>NUCLEOTIDE SEQUENCE [LARGE SCALE GENOMIC DNA]</scope>
    <source>
        <strain evidence="4">Crithidia deanei Carvalho (ATCC PRA-265)</strain>
    </source>
</reference>
<evidence type="ECO:0000313" key="4">
    <source>
        <dbReference type="Proteomes" id="UP000515908"/>
    </source>
</evidence>
<dbReference type="InterPro" id="IPR036869">
    <property type="entry name" value="J_dom_sf"/>
</dbReference>
<name>A0A7G2C3K6_9TRYP</name>
<dbReference type="CDD" id="cd06257">
    <property type="entry name" value="DnaJ"/>
    <property type="match status" value="1"/>
</dbReference>
<dbReference type="Proteomes" id="UP000515908">
    <property type="component" value="Chromosome 03"/>
</dbReference>
<dbReference type="SUPFAM" id="SSF46565">
    <property type="entry name" value="Chaperone J-domain"/>
    <property type="match status" value="1"/>
</dbReference>
<evidence type="ECO:0000256" key="1">
    <source>
        <dbReference type="SAM" id="MobiDB-lite"/>
    </source>
</evidence>